<feature type="compositionally biased region" description="Basic and acidic residues" evidence="1">
    <location>
        <begin position="349"/>
        <end position="364"/>
    </location>
</feature>
<dbReference type="VEuPathDB" id="CryptoDB:Cvel_17051"/>
<organism evidence="3">
    <name type="scientific">Chromera velia CCMP2878</name>
    <dbReference type="NCBI Taxonomy" id="1169474"/>
    <lineage>
        <taxon>Eukaryota</taxon>
        <taxon>Sar</taxon>
        <taxon>Alveolata</taxon>
        <taxon>Colpodellida</taxon>
        <taxon>Chromeraceae</taxon>
        <taxon>Chromera</taxon>
    </lineage>
</organism>
<proteinExistence type="predicted"/>
<dbReference type="AlphaFoldDB" id="A0A0G4FHH6"/>
<evidence type="ECO:0000259" key="2">
    <source>
        <dbReference type="Pfam" id="PF18599"/>
    </source>
</evidence>
<dbReference type="InterPro" id="IPR040703">
    <property type="entry name" value="LCIB/C_CA"/>
</dbReference>
<evidence type="ECO:0000256" key="1">
    <source>
        <dbReference type="SAM" id="MobiDB-lite"/>
    </source>
</evidence>
<sequence length="364" mass="39805">MTSTQGEDLGGKGLSKVTLGSSYMPAFKGACEAAVEVMEKSGKLDLTELTSLIRCYNLSVETVRKFFPGATNSKDILTQLDATLKRLDVTGENTLYAQSVCPDEINHEEGDITDILASYMGEVFHLGGLAGLPFTGRTGFAAFSHHVPDGGNLFILMAPHIGISDSHQLGMYSRVGQERDGTACGAAVGALKAACSLDSPLTLESLGGCFEDYQMNFIISEVQKRKDEICKEPEGNPRQAALIHAVYDVSKKFLDNIVSTEFGDRQGKLFLLCGVQINMPKPMEDFFQPLAFEMLQHGKERVDLFEETFGPRSMEHTGEDEETIAPPASEGTGCDHSHLILGDSQRSTNWRERNTERESRGMES</sequence>
<dbReference type="EMBL" id="CDMZ01000378">
    <property type="protein sequence ID" value="CEM12964.1"/>
    <property type="molecule type" value="Genomic_DNA"/>
</dbReference>
<evidence type="ECO:0000313" key="3">
    <source>
        <dbReference type="EMBL" id="CEM12964.1"/>
    </source>
</evidence>
<feature type="region of interest" description="Disordered" evidence="1">
    <location>
        <begin position="312"/>
        <end position="364"/>
    </location>
</feature>
<dbReference type="PANTHER" id="PTHR38016:SF1">
    <property type="entry name" value="LIMITING CO2-INDUCIBLE PROTEIN B_C BETA CARBONYIC ANHYDRASE DOMAIN-CONTAINING PROTEIN"/>
    <property type="match status" value="1"/>
</dbReference>
<dbReference type="PANTHER" id="PTHR38016">
    <property type="entry name" value="UNNAMED PRODUCT"/>
    <property type="match status" value="1"/>
</dbReference>
<name>A0A0G4FHH6_9ALVE</name>
<reference evidence="3" key="1">
    <citation type="submission" date="2014-11" db="EMBL/GenBank/DDBJ databases">
        <authorList>
            <person name="Otto D Thomas"/>
            <person name="Naeem Raeece"/>
        </authorList>
    </citation>
    <scope>NUCLEOTIDE SEQUENCE</scope>
</reference>
<dbReference type="Pfam" id="PF18599">
    <property type="entry name" value="LCIB_C_CA"/>
    <property type="match status" value="1"/>
</dbReference>
<protein>
    <recommendedName>
        <fullName evidence="2">Limiting CO2-inducible protein B/C beta carbonyic anhydrase domain-containing protein</fullName>
    </recommendedName>
</protein>
<feature type="domain" description="Limiting CO2-inducible protein B/C beta carbonyic anhydrase" evidence="2">
    <location>
        <begin position="71"/>
        <end position="295"/>
    </location>
</feature>
<accession>A0A0G4FHH6</accession>
<gene>
    <name evidence="3" type="ORF">Cvel_17051</name>
</gene>